<dbReference type="Proteomes" id="UP001347796">
    <property type="component" value="Unassembled WGS sequence"/>
</dbReference>
<name>A0AAN8GHZ4_PATCE</name>
<evidence type="ECO:0000313" key="2">
    <source>
        <dbReference type="EMBL" id="KAK6166784.1"/>
    </source>
</evidence>
<evidence type="ECO:0000313" key="3">
    <source>
        <dbReference type="Proteomes" id="UP001347796"/>
    </source>
</evidence>
<gene>
    <name evidence="2" type="ORF">SNE40_023406</name>
</gene>
<feature type="region of interest" description="Disordered" evidence="1">
    <location>
        <begin position="67"/>
        <end position="90"/>
    </location>
</feature>
<keyword evidence="3" id="KW-1185">Reference proteome</keyword>
<dbReference type="AlphaFoldDB" id="A0AAN8GHZ4"/>
<evidence type="ECO:0000256" key="1">
    <source>
        <dbReference type="SAM" id="MobiDB-lite"/>
    </source>
</evidence>
<comment type="caution">
    <text evidence="2">The sequence shown here is derived from an EMBL/GenBank/DDBJ whole genome shotgun (WGS) entry which is preliminary data.</text>
</comment>
<dbReference type="EMBL" id="JAZGQO010000021">
    <property type="protein sequence ID" value="KAK6166784.1"/>
    <property type="molecule type" value="Genomic_DNA"/>
</dbReference>
<sequence>MKKASNVGERITTTYYRKTTTTDQESKDVPCGLGEENCMTLLNTNRHILLFWQQERAIGYKLIRRHDDGNSRESPAGSFLHAVNDDFDAS</sequence>
<proteinExistence type="predicted"/>
<organism evidence="2 3">
    <name type="scientific">Patella caerulea</name>
    <name type="common">Rayed Mediterranean limpet</name>
    <dbReference type="NCBI Taxonomy" id="87958"/>
    <lineage>
        <taxon>Eukaryota</taxon>
        <taxon>Metazoa</taxon>
        <taxon>Spiralia</taxon>
        <taxon>Lophotrochozoa</taxon>
        <taxon>Mollusca</taxon>
        <taxon>Gastropoda</taxon>
        <taxon>Patellogastropoda</taxon>
        <taxon>Patelloidea</taxon>
        <taxon>Patellidae</taxon>
        <taxon>Patella</taxon>
    </lineage>
</organism>
<reference evidence="2 3" key="1">
    <citation type="submission" date="2024-01" db="EMBL/GenBank/DDBJ databases">
        <title>The genome of the rayed Mediterranean limpet Patella caerulea (Linnaeus, 1758).</title>
        <authorList>
            <person name="Anh-Thu Weber A."/>
            <person name="Halstead-Nussloch G."/>
        </authorList>
    </citation>
    <scope>NUCLEOTIDE SEQUENCE [LARGE SCALE GENOMIC DNA]</scope>
    <source>
        <strain evidence="2">AATW-2023a</strain>
        <tissue evidence="2">Whole specimen</tissue>
    </source>
</reference>
<protein>
    <submittedName>
        <fullName evidence="2">Uncharacterized protein</fullName>
    </submittedName>
</protein>
<accession>A0AAN8GHZ4</accession>